<accession>A0A8C3A859</accession>
<dbReference type="Pfam" id="PF04832">
    <property type="entry name" value="SOUL"/>
    <property type="match status" value="1"/>
</dbReference>
<dbReference type="AlphaFoldDB" id="A0A8C3A859"/>
<sequence>RKMDLPLLALVLVSACGGRVWTAPDYCSTECPQYTVVEKHKDFEERLYASAQWITTKMAGTVISDLMAASSRLAKVASMSGRTGADWPVLISLTNDSECWYSWFVPRDMTESQITDPSVKLWRRPEVSVYVRVFDGTPSIKSGRDNAKILYDDLKKAERSVADANAYTWAGYNTYLSLTHHNEIWMEKSQ</sequence>
<reference evidence="3" key="1">
    <citation type="submission" date="2025-08" db="UniProtKB">
        <authorList>
            <consortium name="Ensembl"/>
        </authorList>
    </citation>
    <scope>IDENTIFICATION</scope>
</reference>
<feature type="signal peptide" evidence="2">
    <location>
        <begin position="1"/>
        <end position="22"/>
    </location>
</feature>
<dbReference type="Gene3D" id="3.20.80.10">
    <property type="entry name" value="Regulatory factor, effector binding domain"/>
    <property type="match status" value="1"/>
</dbReference>
<feature type="chain" id="PRO_5034506196" evidence="2">
    <location>
        <begin position="23"/>
        <end position="190"/>
    </location>
</feature>
<dbReference type="Proteomes" id="UP000694565">
    <property type="component" value="Unplaced"/>
</dbReference>
<dbReference type="SUPFAM" id="SSF55136">
    <property type="entry name" value="Probable bacterial effector-binding domain"/>
    <property type="match status" value="1"/>
</dbReference>
<evidence type="ECO:0000313" key="4">
    <source>
        <dbReference type="Proteomes" id="UP000694565"/>
    </source>
</evidence>
<dbReference type="PANTHER" id="PTHR11220">
    <property type="entry name" value="HEME-BINDING PROTEIN-RELATED"/>
    <property type="match status" value="1"/>
</dbReference>
<dbReference type="Ensembl" id="ENSCLMT00005039592.1">
    <property type="protein sequence ID" value="ENSCLMP00005038120.1"/>
    <property type="gene ID" value="ENSCLMG00005018091.1"/>
</dbReference>
<comment type="similarity">
    <text evidence="1">Belongs to the HEBP family.</text>
</comment>
<dbReference type="GO" id="GO:0020037">
    <property type="term" value="F:heme binding"/>
    <property type="evidence" value="ECO:0007669"/>
    <property type="project" value="TreeGrafter"/>
</dbReference>
<dbReference type="InterPro" id="IPR011256">
    <property type="entry name" value="Reg_factor_effector_dom_sf"/>
</dbReference>
<protein>
    <submittedName>
        <fullName evidence="3">Uncharacterized protein</fullName>
    </submittedName>
</protein>
<proteinExistence type="inferred from homology"/>
<evidence type="ECO:0000256" key="1">
    <source>
        <dbReference type="ARBA" id="ARBA00009817"/>
    </source>
</evidence>
<dbReference type="InterPro" id="IPR006917">
    <property type="entry name" value="SOUL_heme-bd"/>
</dbReference>
<dbReference type="GO" id="GO:0005737">
    <property type="term" value="C:cytoplasm"/>
    <property type="evidence" value="ECO:0007669"/>
    <property type="project" value="TreeGrafter"/>
</dbReference>
<organism evidence="3 4">
    <name type="scientific">Cyclopterus lumpus</name>
    <name type="common">Lumpsucker</name>
    <dbReference type="NCBI Taxonomy" id="8103"/>
    <lineage>
        <taxon>Eukaryota</taxon>
        <taxon>Metazoa</taxon>
        <taxon>Chordata</taxon>
        <taxon>Craniata</taxon>
        <taxon>Vertebrata</taxon>
        <taxon>Euteleostomi</taxon>
        <taxon>Actinopterygii</taxon>
        <taxon>Neopterygii</taxon>
        <taxon>Teleostei</taxon>
        <taxon>Neoteleostei</taxon>
        <taxon>Acanthomorphata</taxon>
        <taxon>Eupercaria</taxon>
        <taxon>Perciformes</taxon>
        <taxon>Cottioidei</taxon>
        <taxon>Cottales</taxon>
        <taxon>Cyclopteridae</taxon>
        <taxon>Cyclopterus</taxon>
    </lineage>
</organism>
<evidence type="ECO:0000313" key="3">
    <source>
        <dbReference type="Ensembl" id="ENSCLMP00005038120.1"/>
    </source>
</evidence>
<keyword evidence="2" id="KW-0732">Signal</keyword>
<keyword evidence="4" id="KW-1185">Reference proteome</keyword>
<dbReference type="PANTHER" id="PTHR11220:SF69">
    <property type="entry name" value="HEME-BINDING PROTEIN 2"/>
    <property type="match status" value="1"/>
</dbReference>
<evidence type="ECO:0000256" key="2">
    <source>
        <dbReference type="SAM" id="SignalP"/>
    </source>
</evidence>
<dbReference type="GeneTree" id="ENSGT00940000170402"/>
<name>A0A8C3A859_CYCLU</name>
<reference evidence="3" key="2">
    <citation type="submission" date="2025-09" db="UniProtKB">
        <authorList>
            <consortium name="Ensembl"/>
        </authorList>
    </citation>
    <scope>IDENTIFICATION</scope>
</reference>
<gene>
    <name evidence="3" type="primary">soul2</name>
</gene>